<protein>
    <recommendedName>
        <fullName evidence="3">ubiquitinyl hydrolase 1</fullName>
        <ecNumber evidence="3">3.4.19.12</ecNumber>
    </recommendedName>
</protein>
<dbReference type="PROSITE" id="PS00972">
    <property type="entry name" value="USP_1"/>
    <property type="match status" value="1"/>
</dbReference>
<dbReference type="PROSITE" id="PS50206">
    <property type="entry name" value="RHODANESE_3"/>
    <property type="match status" value="1"/>
</dbReference>
<feature type="domain" description="Rhodanese" evidence="9">
    <location>
        <begin position="348"/>
        <end position="392"/>
    </location>
</feature>
<keyword evidence="4" id="KW-0645">Protease</keyword>
<dbReference type="EMBL" id="ML121566">
    <property type="protein sequence ID" value="RPB20940.1"/>
    <property type="molecule type" value="Genomic_DNA"/>
</dbReference>
<keyword evidence="12" id="KW-1185">Reference proteome</keyword>
<comment type="similarity">
    <text evidence="2">Belongs to the peptidase C19 family.</text>
</comment>
<dbReference type="SUPFAM" id="SSF52821">
    <property type="entry name" value="Rhodanese/Cell cycle control phosphatase"/>
    <property type="match status" value="1"/>
</dbReference>
<feature type="region of interest" description="Disordered" evidence="8">
    <location>
        <begin position="643"/>
        <end position="682"/>
    </location>
</feature>
<dbReference type="InterPro" id="IPR036873">
    <property type="entry name" value="Rhodanese-like_dom_sf"/>
</dbReference>
<dbReference type="Gene3D" id="1.20.58.80">
    <property type="entry name" value="Phosphotransferase system, lactose/cellobiose-type IIA subunit"/>
    <property type="match status" value="1"/>
</dbReference>
<dbReference type="STRING" id="1051890.A0A3N4LDH7"/>
<evidence type="ECO:0000256" key="1">
    <source>
        <dbReference type="ARBA" id="ARBA00000707"/>
    </source>
</evidence>
<keyword evidence="6" id="KW-0378">Hydrolase</keyword>
<feature type="region of interest" description="Disordered" evidence="8">
    <location>
        <begin position="252"/>
        <end position="320"/>
    </location>
</feature>
<evidence type="ECO:0000313" key="12">
    <source>
        <dbReference type="Proteomes" id="UP000267821"/>
    </source>
</evidence>
<evidence type="ECO:0000256" key="7">
    <source>
        <dbReference type="ARBA" id="ARBA00022807"/>
    </source>
</evidence>
<comment type="catalytic activity">
    <reaction evidence="1">
        <text>Thiol-dependent hydrolysis of ester, thioester, amide, peptide and isopeptide bonds formed by the C-terminal Gly of ubiquitin (a 76-residue protein attached to proteins as an intracellular targeting signal).</text>
        <dbReference type="EC" id="3.4.19.12"/>
    </reaction>
</comment>
<feature type="region of interest" description="Disordered" evidence="8">
    <location>
        <begin position="144"/>
        <end position="224"/>
    </location>
</feature>
<feature type="compositionally biased region" description="Polar residues" evidence="8">
    <location>
        <begin position="153"/>
        <end position="176"/>
    </location>
</feature>
<dbReference type="InterPro" id="IPR018200">
    <property type="entry name" value="USP_CS"/>
</dbReference>
<feature type="region of interest" description="Disordered" evidence="8">
    <location>
        <begin position="115"/>
        <end position="134"/>
    </location>
</feature>
<dbReference type="CDD" id="cd02674">
    <property type="entry name" value="Peptidase_C19R"/>
    <property type="match status" value="1"/>
</dbReference>
<dbReference type="GO" id="GO:0004843">
    <property type="term" value="F:cysteine-type deubiquitinase activity"/>
    <property type="evidence" value="ECO:0007669"/>
    <property type="project" value="UniProtKB-EC"/>
</dbReference>
<dbReference type="InterPro" id="IPR038765">
    <property type="entry name" value="Papain-like_cys_pep_sf"/>
</dbReference>
<evidence type="ECO:0000256" key="4">
    <source>
        <dbReference type="ARBA" id="ARBA00022670"/>
    </source>
</evidence>
<evidence type="ECO:0000259" key="9">
    <source>
        <dbReference type="PROSITE" id="PS50206"/>
    </source>
</evidence>
<keyword evidence="7" id="KW-0788">Thiol protease</keyword>
<gene>
    <name evidence="11" type="ORF">L211DRAFT_841260</name>
</gene>
<evidence type="ECO:0000256" key="6">
    <source>
        <dbReference type="ARBA" id="ARBA00022801"/>
    </source>
</evidence>
<sequence>MSLAARSPGSRQYPHLDDLVEESNIDPQKHASIKRWVDEARAHFNGFEFQAQLYRPDNAYLNFVRAAQIITDVIPSNKEFPTFAVQKQNPVYREFISLQKIIGANWGKAENFKDEVKENNREHGTLRKSEVRRLETQKLEAQKLEAQKHNRQESLQSSKANGVTNGENPGNSPTPSRQKRAPPPVRPKPVGISAQPLATDGKPNGPVHKSIPSRPTSPEARNTPDDLAARFGALRSSGSVSLQLTNAISSTPSLQPLVSTTGANPAPRGRPISGRELPISPRLDMSLLNGLPRPPSPTYSPARNSISPARSIPRKPMTAPTALNLTDETILSPSALSAYISRSTEVSLLVLDVRERTEYDEGHIPAKSIICIEPLQLRQDGISGDHLEELISISPTPREHELFSKRQTYDLVVYHDHATPSDAFLHERNSDEHLIILKRLHQALCDFSYDKPLKRPPLLLSGGLKAWTDLFGHSSLVLGDSRPSSPPPRSSAVGLGISSLSRAATPISNKVGERNKGSDRKTDEKIGAFDINIEEEQAWLQKLQDESGSLAVSVPKDSGTMDVKRQRRSTSIVRVPATEFPRNVEQFFQRFPASPSVQQSMMTPIPGTPAVSAPLTPIFASKRYTIIDHPFYGFTDVRNPDFNPPASPVRPPPAVPRKSYKGESEKPPFRLVKPPLPPKESPMVGHRSTFAGDLVSTGTPNNFGTVGLQNLGNTCYMNSILQCMNGSIPLARYFLDGSYKMHINKENPQGSKGVLVEAFATVVKHLWEGKYKFVSPMSFKEICGGLRDTFAGSDQQDAQEFLEFFLDFLHEDLNPNANKSNLRDLTLEEEANRERLPVPYTSWLEWQRYTHRNYSVVVNWFQGQFSSRLMCLTCNTRSTTYNQFMFLSIPIPPGKRNPTLQDCIDEFCREEVLADDNMWHCPRCKKNRHATKKIKIVRLPHMLIVHLKRFQRRERMGRGVWTEKIMVPVDFPCRGLTLDKYVPVMGGDGVGMGSQGLAEWTPPPEMMPPFEYDMYGVVNHFGGLQGGHYTSFVRDMWGEGWREFDDSKSKRIPEETIFSRETQSSAYILFFVRSHIM</sequence>
<evidence type="ECO:0000256" key="3">
    <source>
        <dbReference type="ARBA" id="ARBA00012759"/>
    </source>
</evidence>
<dbReference type="OrthoDB" id="292964at2759"/>
<evidence type="ECO:0000313" key="11">
    <source>
        <dbReference type="EMBL" id="RPB20940.1"/>
    </source>
</evidence>
<proteinExistence type="inferred from homology"/>
<dbReference type="Proteomes" id="UP000267821">
    <property type="component" value="Unassembled WGS sequence"/>
</dbReference>
<dbReference type="Gene3D" id="3.90.70.10">
    <property type="entry name" value="Cysteine proteinases"/>
    <property type="match status" value="1"/>
</dbReference>
<dbReference type="GO" id="GO:0006508">
    <property type="term" value="P:proteolysis"/>
    <property type="evidence" value="ECO:0007669"/>
    <property type="project" value="UniProtKB-KW"/>
</dbReference>
<evidence type="ECO:0000256" key="5">
    <source>
        <dbReference type="ARBA" id="ARBA00022786"/>
    </source>
</evidence>
<reference evidence="11 12" key="1">
    <citation type="journal article" date="2018" name="Nat. Ecol. Evol.">
        <title>Pezizomycetes genomes reveal the molecular basis of ectomycorrhizal truffle lifestyle.</title>
        <authorList>
            <person name="Murat C."/>
            <person name="Payen T."/>
            <person name="Noel B."/>
            <person name="Kuo A."/>
            <person name="Morin E."/>
            <person name="Chen J."/>
            <person name="Kohler A."/>
            <person name="Krizsan K."/>
            <person name="Balestrini R."/>
            <person name="Da Silva C."/>
            <person name="Montanini B."/>
            <person name="Hainaut M."/>
            <person name="Levati E."/>
            <person name="Barry K.W."/>
            <person name="Belfiori B."/>
            <person name="Cichocki N."/>
            <person name="Clum A."/>
            <person name="Dockter R.B."/>
            <person name="Fauchery L."/>
            <person name="Guy J."/>
            <person name="Iotti M."/>
            <person name="Le Tacon F."/>
            <person name="Lindquist E.A."/>
            <person name="Lipzen A."/>
            <person name="Malagnac F."/>
            <person name="Mello A."/>
            <person name="Molinier V."/>
            <person name="Miyauchi S."/>
            <person name="Poulain J."/>
            <person name="Riccioni C."/>
            <person name="Rubini A."/>
            <person name="Sitrit Y."/>
            <person name="Splivallo R."/>
            <person name="Traeger S."/>
            <person name="Wang M."/>
            <person name="Zifcakova L."/>
            <person name="Wipf D."/>
            <person name="Zambonelli A."/>
            <person name="Paolocci F."/>
            <person name="Nowrousian M."/>
            <person name="Ottonello S."/>
            <person name="Baldrian P."/>
            <person name="Spatafora J.W."/>
            <person name="Henrissat B."/>
            <person name="Nagy L.G."/>
            <person name="Aury J.M."/>
            <person name="Wincker P."/>
            <person name="Grigoriev I.V."/>
            <person name="Bonfante P."/>
            <person name="Martin F.M."/>
        </authorList>
    </citation>
    <scope>NUCLEOTIDE SEQUENCE [LARGE SCALE GENOMIC DNA]</scope>
    <source>
        <strain evidence="11 12">ATCC MYA-4762</strain>
    </source>
</reference>
<dbReference type="GO" id="GO:0016579">
    <property type="term" value="P:protein deubiquitination"/>
    <property type="evidence" value="ECO:0007669"/>
    <property type="project" value="InterPro"/>
</dbReference>
<dbReference type="PROSITE" id="PS50235">
    <property type="entry name" value="USP_3"/>
    <property type="match status" value="1"/>
</dbReference>
<name>A0A3N4LDH7_9PEZI</name>
<accession>A0A3N4LDH7</accession>
<dbReference type="FunCoup" id="A0A3N4LDH7">
    <property type="interactions" value="135"/>
</dbReference>
<dbReference type="CDD" id="cd00158">
    <property type="entry name" value="RHOD"/>
    <property type="match status" value="1"/>
</dbReference>
<keyword evidence="5" id="KW-0833">Ubl conjugation pathway</keyword>
<dbReference type="EC" id="3.4.19.12" evidence="3"/>
<evidence type="ECO:0000256" key="8">
    <source>
        <dbReference type="SAM" id="MobiDB-lite"/>
    </source>
</evidence>
<dbReference type="InterPro" id="IPR028889">
    <property type="entry name" value="USP"/>
</dbReference>
<dbReference type="PANTHER" id="PTHR21646:SF95">
    <property type="entry name" value="UBIQUITIN CARBOXYL-TERMINAL HYDROLASE 4-RELATED"/>
    <property type="match status" value="1"/>
</dbReference>
<dbReference type="AlphaFoldDB" id="A0A3N4LDH7"/>
<dbReference type="Gene3D" id="3.40.250.10">
    <property type="entry name" value="Rhodanese-like domain"/>
    <property type="match status" value="1"/>
</dbReference>
<feature type="compositionally biased region" description="Polar residues" evidence="8">
    <location>
        <begin position="299"/>
        <end position="308"/>
    </location>
</feature>
<dbReference type="Pfam" id="PF00443">
    <property type="entry name" value="UCH"/>
    <property type="match status" value="1"/>
</dbReference>
<evidence type="ECO:0000256" key="2">
    <source>
        <dbReference type="ARBA" id="ARBA00009085"/>
    </source>
</evidence>
<dbReference type="InParanoid" id="A0A3N4LDH7"/>
<feature type="domain" description="USP" evidence="10">
    <location>
        <begin position="706"/>
        <end position="1074"/>
    </location>
</feature>
<dbReference type="SUPFAM" id="SSF54001">
    <property type="entry name" value="Cysteine proteinases"/>
    <property type="match status" value="1"/>
</dbReference>
<feature type="compositionally biased region" description="Polar residues" evidence="8">
    <location>
        <begin position="252"/>
        <end position="263"/>
    </location>
</feature>
<feature type="compositionally biased region" description="Pro residues" evidence="8">
    <location>
        <begin position="643"/>
        <end position="655"/>
    </location>
</feature>
<dbReference type="SMART" id="SM00450">
    <property type="entry name" value="RHOD"/>
    <property type="match status" value="1"/>
</dbReference>
<organism evidence="11 12">
    <name type="scientific">Terfezia boudieri ATCC MYA-4762</name>
    <dbReference type="NCBI Taxonomy" id="1051890"/>
    <lineage>
        <taxon>Eukaryota</taxon>
        <taxon>Fungi</taxon>
        <taxon>Dikarya</taxon>
        <taxon>Ascomycota</taxon>
        <taxon>Pezizomycotina</taxon>
        <taxon>Pezizomycetes</taxon>
        <taxon>Pezizales</taxon>
        <taxon>Pezizaceae</taxon>
        <taxon>Terfezia</taxon>
    </lineage>
</organism>
<dbReference type="InterPro" id="IPR050185">
    <property type="entry name" value="Ub_carboxyl-term_hydrolase"/>
</dbReference>
<dbReference type="InterPro" id="IPR001394">
    <property type="entry name" value="Peptidase_C19_UCH"/>
</dbReference>
<dbReference type="PANTHER" id="PTHR21646">
    <property type="entry name" value="UBIQUITIN CARBOXYL-TERMINAL HYDROLASE"/>
    <property type="match status" value="1"/>
</dbReference>
<dbReference type="InterPro" id="IPR001763">
    <property type="entry name" value="Rhodanese-like_dom"/>
</dbReference>
<evidence type="ECO:0000259" key="10">
    <source>
        <dbReference type="PROSITE" id="PS50235"/>
    </source>
</evidence>